<evidence type="ECO:0000313" key="3">
    <source>
        <dbReference type="Proteomes" id="UP000558284"/>
    </source>
</evidence>
<name>A0A838BDQ8_9HYPH</name>
<dbReference type="AlphaFoldDB" id="A0A838BDQ8"/>
<reference evidence="2 3" key="1">
    <citation type="submission" date="2020-07" db="EMBL/GenBank/DDBJ databases">
        <title>Definition of the novel symbiovar canariense within Mesorhizobium novociceri, a new species of genus Mesorhizobium nodulating Cicer canariense in the Caldera de Taburiente National Park (La Palma, Canary Islands).</title>
        <authorList>
            <person name="Leon-Barrios M."/>
            <person name="Perez-Yepez J."/>
            <person name="Flores-Felix J.D."/>
            <person name="Ramirez-Baena M.H."/>
            <person name="Pulido-Suarez L."/>
            <person name="Igual J.M."/>
            <person name="Velazquez E."/>
            <person name="Peix A."/>
        </authorList>
    </citation>
    <scope>NUCLEOTIDE SEQUENCE [LARGE SCALE GENOMIC DNA]</scope>
    <source>
        <strain evidence="2 3">CCANP35</strain>
    </source>
</reference>
<sequence>MARYNIGITDVTCYGDLYCVAGWDVDDDCMVRPEPAVANPAVEPSRFWNARFAGPGTIFSVGNIVSLDASKPPKTFPFPHATEDRLVTGGSQLSVVKSLTDAKLAKAVAGSVSCSLQDIFDGHLVRASSGKAYVPANIKTNSLGAIEIHPSQIAFYEEVTPAGKRRLRATIDQDGVEYDLSVPADLARTRFLTAGVAALQSDAEACDLVHVRVGLCRPFQAMPNACYAQVNGVLFL</sequence>
<keyword evidence="3" id="KW-1185">Reference proteome</keyword>
<dbReference type="EMBL" id="JACDTY010000020">
    <property type="protein sequence ID" value="MBA1144209.1"/>
    <property type="molecule type" value="Genomic_DNA"/>
</dbReference>
<organism evidence="2 3">
    <name type="scientific">Mesorhizobium neociceri</name>
    <dbReference type="NCBI Taxonomy" id="1307853"/>
    <lineage>
        <taxon>Bacteria</taxon>
        <taxon>Pseudomonadati</taxon>
        <taxon>Pseudomonadota</taxon>
        <taxon>Alphaproteobacteria</taxon>
        <taxon>Hyphomicrobiales</taxon>
        <taxon>Phyllobacteriaceae</taxon>
        <taxon>Mesorhizobium</taxon>
    </lineage>
</organism>
<protein>
    <recommendedName>
        <fullName evidence="1">Dual OB-containing domain-containing protein</fullName>
    </recommendedName>
</protein>
<dbReference type="Pfam" id="PF22557">
    <property type="entry name" value="DuOB"/>
    <property type="match status" value="1"/>
</dbReference>
<feature type="domain" description="Dual OB-containing" evidence="1">
    <location>
        <begin position="15"/>
        <end position="233"/>
    </location>
</feature>
<dbReference type="RefSeq" id="WP_181061159.1">
    <property type="nucleotide sequence ID" value="NZ_JACDTY010000020.1"/>
</dbReference>
<gene>
    <name evidence="2" type="ORF">H0241_28785</name>
</gene>
<dbReference type="InterPro" id="IPR054335">
    <property type="entry name" value="DuOB_dom"/>
</dbReference>
<dbReference type="Proteomes" id="UP000558284">
    <property type="component" value="Unassembled WGS sequence"/>
</dbReference>
<proteinExistence type="predicted"/>
<comment type="caution">
    <text evidence="2">The sequence shown here is derived from an EMBL/GenBank/DDBJ whole genome shotgun (WGS) entry which is preliminary data.</text>
</comment>
<evidence type="ECO:0000313" key="2">
    <source>
        <dbReference type="EMBL" id="MBA1144209.1"/>
    </source>
</evidence>
<evidence type="ECO:0000259" key="1">
    <source>
        <dbReference type="Pfam" id="PF22557"/>
    </source>
</evidence>
<accession>A0A838BDQ8</accession>